<keyword evidence="3" id="KW-1185">Reference proteome</keyword>
<dbReference type="EMBL" id="CP042913">
    <property type="protein sequence ID" value="QEG35904.1"/>
    <property type="molecule type" value="Genomic_DNA"/>
</dbReference>
<evidence type="ECO:0000313" key="3">
    <source>
        <dbReference type="Proteomes" id="UP000323917"/>
    </source>
</evidence>
<evidence type="ECO:0000313" key="2">
    <source>
        <dbReference type="EMBL" id="QEG35904.1"/>
    </source>
</evidence>
<reference evidence="2 3" key="1">
    <citation type="submission" date="2019-08" db="EMBL/GenBank/DDBJ databases">
        <title>Deep-cultivation of Planctomycetes and their phenomic and genomic characterization uncovers novel biology.</title>
        <authorList>
            <person name="Wiegand S."/>
            <person name="Jogler M."/>
            <person name="Boedeker C."/>
            <person name="Pinto D."/>
            <person name="Vollmers J."/>
            <person name="Rivas-Marin E."/>
            <person name="Kohn T."/>
            <person name="Peeters S.H."/>
            <person name="Heuer A."/>
            <person name="Rast P."/>
            <person name="Oberbeckmann S."/>
            <person name="Bunk B."/>
            <person name="Jeske O."/>
            <person name="Meyerdierks A."/>
            <person name="Storesund J.E."/>
            <person name="Kallscheuer N."/>
            <person name="Luecker S."/>
            <person name="Lage O.M."/>
            <person name="Pohl T."/>
            <person name="Merkel B.J."/>
            <person name="Hornburger P."/>
            <person name="Mueller R.-W."/>
            <person name="Bruemmer F."/>
            <person name="Labrenz M."/>
            <person name="Spormann A.M."/>
            <person name="Op den Camp H."/>
            <person name="Overmann J."/>
            <person name="Amann R."/>
            <person name="Jetten M.S.M."/>
            <person name="Mascher T."/>
            <person name="Medema M.H."/>
            <person name="Devos D.P."/>
            <person name="Kaster A.-K."/>
            <person name="Ovreas L."/>
            <person name="Rohde M."/>
            <person name="Galperin M.Y."/>
            <person name="Jogler C."/>
        </authorList>
    </citation>
    <scope>NUCLEOTIDE SEQUENCE [LARGE SCALE GENOMIC DNA]</scope>
    <source>
        <strain evidence="2 3">Pr1d</strain>
    </source>
</reference>
<dbReference type="Proteomes" id="UP000323917">
    <property type="component" value="Chromosome"/>
</dbReference>
<sequence length="138" mass="15618">MNQSRSNNISNEPEQQAEADDFNQLTEEDVRYLNERPPQPDPCTWCGGRLVHAQLCVTKSDAFQPRLQFGKHKNRPVREVKPKYLRWALNTGCQMSLLALGAAIEVVRSSGLAKPAEIATWEERLRAKELVPEGETES</sequence>
<feature type="compositionally biased region" description="Polar residues" evidence="1">
    <location>
        <begin position="1"/>
        <end position="14"/>
    </location>
</feature>
<proteinExistence type="predicted"/>
<organism evidence="2 3">
    <name type="scientific">Bythopirellula goksoeyrii</name>
    <dbReference type="NCBI Taxonomy" id="1400387"/>
    <lineage>
        <taxon>Bacteria</taxon>
        <taxon>Pseudomonadati</taxon>
        <taxon>Planctomycetota</taxon>
        <taxon>Planctomycetia</taxon>
        <taxon>Pirellulales</taxon>
        <taxon>Lacipirellulaceae</taxon>
        <taxon>Bythopirellula</taxon>
    </lineage>
</organism>
<gene>
    <name evidence="2" type="ORF">Pr1d_32110</name>
</gene>
<dbReference type="RefSeq" id="WP_148074342.1">
    <property type="nucleotide sequence ID" value="NZ_CP042913.1"/>
</dbReference>
<protein>
    <submittedName>
        <fullName evidence="2">Uncharacterized protein</fullName>
    </submittedName>
</protein>
<name>A0A5B9QA28_9BACT</name>
<feature type="region of interest" description="Disordered" evidence="1">
    <location>
        <begin position="1"/>
        <end position="38"/>
    </location>
</feature>
<evidence type="ECO:0000256" key="1">
    <source>
        <dbReference type="SAM" id="MobiDB-lite"/>
    </source>
</evidence>
<accession>A0A5B9QA28</accession>
<dbReference type="AlphaFoldDB" id="A0A5B9QA28"/>
<dbReference type="KEGG" id="bgok:Pr1d_32110"/>